<keyword evidence="9" id="KW-0472">Membrane</keyword>
<dbReference type="EMBL" id="JADIKG010000013">
    <property type="protein sequence ID" value="MFK2875315.1"/>
    <property type="molecule type" value="Genomic_DNA"/>
</dbReference>
<evidence type="ECO:0000313" key="13">
    <source>
        <dbReference type="EMBL" id="MFK2875315.1"/>
    </source>
</evidence>
<evidence type="ECO:0000256" key="9">
    <source>
        <dbReference type="ARBA" id="ARBA00023136"/>
    </source>
</evidence>
<evidence type="ECO:0000256" key="4">
    <source>
        <dbReference type="ARBA" id="ARBA00022452"/>
    </source>
</evidence>
<evidence type="ECO:0000256" key="1">
    <source>
        <dbReference type="ARBA" id="ARBA00004571"/>
    </source>
</evidence>
<dbReference type="Gene3D" id="2.40.160.10">
    <property type="entry name" value="Porin"/>
    <property type="match status" value="1"/>
</dbReference>
<name>A0ABW8J1A8_9GAMM</name>
<dbReference type="Proteomes" id="UP001620405">
    <property type="component" value="Unassembled WGS sequence"/>
</dbReference>
<feature type="signal peptide" evidence="11">
    <location>
        <begin position="1"/>
        <end position="19"/>
    </location>
</feature>
<evidence type="ECO:0000256" key="3">
    <source>
        <dbReference type="ARBA" id="ARBA00022448"/>
    </source>
</evidence>
<sequence length="438" mass="46574">MLAVVAGLSATGFAGNAMAAEDTSLTWNGITLYGVVDVGLAHQTHGTPTTAEFYPSAEWVISKNSNKSITSIVSNPMSQSRLGLRGLEPLNDQFSFVFNVEMGFDPTSGALADAPGSLTKNNGVALENQRSAGDGSRAGQIFNGQAVAGFSSKDYGTVVFGRNTTVLLDNIVKYDPMNGSYALSLIGYSGVTSGMGSTENARLDDSVKYTYKYDMFRVGALYQFGNADTSPGKAYQANVGLDYGGFSADAVYGHKNTAISLASLSAAQVVTLPTNSLAATISDNTSYTLDASYATGPFKVSGGYEHIKYENPSNPLAAGFAGLGGYWVGVTNNTAFPKPKVLQVYWLGAKYNFTNDFDITGAWYHYDQNAYGVVKCSNDSAANCSGAENVYSVRLDYRFTKRFDVYAGLQNSKVSNGLASGFLNRSTLATVTGLRYQF</sequence>
<dbReference type="InterPro" id="IPR050298">
    <property type="entry name" value="Gram-neg_bact_OMP"/>
</dbReference>
<keyword evidence="8" id="KW-0626">Porin</keyword>
<evidence type="ECO:0000256" key="8">
    <source>
        <dbReference type="ARBA" id="ARBA00023114"/>
    </source>
</evidence>
<keyword evidence="7" id="KW-0406">Ion transport</keyword>
<dbReference type="InterPro" id="IPR033900">
    <property type="entry name" value="Gram_neg_porin_domain"/>
</dbReference>
<evidence type="ECO:0000313" key="14">
    <source>
        <dbReference type="Proteomes" id="UP001620405"/>
    </source>
</evidence>
<keyword evidence="14" id="KW-1185">Reference proteome</keyword>
<keyword evidence="3" id="KW-0813">Transport</keyword>
<accession>A0ABW8J1A8</accession>
<keyword evidence="5" id="KW-0812">Transmembrane</keyword>
<evidence type="ECO:0000256" key="10">
    <source>
        <dbReference type="ARBA" id="ARBA00023237"/>
    </source>
</evidence>
<comment type="subunit">
    <text evidence="2">Homotrimer.</text>
</comment>
<keyword evidence="4" id="KW-1134">Transmembrane beta strand</keyword>
<feature type="domain" description="Porin" evidence="12">
    <location>
        <begin position="10"/>
        <end position="416"/>
    </location>
</feature>
<dbReference type="CDD" id="cd00342">
    <property type="entry name" value="gram_neg_porins"/>
    <property type="match status" value="1"/>
</dbReference>
<comment type="subcellular location">
    <subcellularLocation>
        <location evidence="1">Cell outer membrane</location>
        <topology evidence="1">Multi-pass membrane protein</topology>
    </subcellularLocation>
</comment>
<evidence type="ECO:0000256" key="6">
    <source>
        <dbReference type="ARBA" id="ARBA00022729"/>
    </source>
</evidence>
<dbReference type="PANTHER" id="PTHR34501">
    <property type="entry name" value="PROTEIN YDDL-RELATED"/>
    <property type="match status" value="1"/>
</dbReference>
<evidence type="ECO:0000256" key="2">
    <source>
        <dbReference type="ARBA" id="ARBA00011233"/>
    </source>
</evidence>
<dbReference type="PANTHER" id="PTHR34501:SF9">
    <property type="entry name" value="MAJOR OUTER MEMBRANE PROTEIN P.IA"/>
    <property type="match status" value="1"/>
</dbReference>
<comment type="caution">
    <text evidence="13">The sequence shown here is derived from an EMBL/GenBank/DDBJ whole genome shotgun (WGS) entry which is preliminary data.</text>
</comment>
<dbReference type="SUPFAM" id="SSF56935">
    <property type="entry name" value="Porins"/>
    <property type="match status" value="1"/>
</dbReference>
<dbReference type="Pfam" id="PF13609">
    <property type="entry name" value="Porin_4"/>
    <property type="match status" value="1"/>
</dbReference>
<reference evidence="13 14" key="1">
    <citation type="submission" date="2020-10" db="EMBL/GenBank/DDBJ databases">
        <title>Phylogeny of dyella-like bacteria.</title>
        <authorList>
            <person name="Fu J."/>
        </authorList>
    </citation>
    <scope>NUCLEOTIDE SEQUENCE [LARGE SCALE GENOMIC DNA]</scope>
    <source>
        <strain evidence="13 14">DHOB07</strain>
    </source>
</reference>
<evidence type="ECO:0000259" key="12">
    <source>
        <dbReference type="Pfam" id="PF13609"/>
    </source>
</evidence>
<proteinExistence type="predicted"/>
<evidence type="ECO:0000256" key="5">
    <source>
        <dbReference type="ARBA" id="ARBA00022692"/>
    </source>
</evidence>
<keyword evidence="6 11" id="KW-0732">Signal</keyword>
<keyword evidence="10" id="KW-0998">Cell outer membrane</keyword>
<feature type="chain" id="PRO_5045774032" evidence="11">
    <location>
        <begin position="20"/>
        <end position="438"/>
    </location>
</feature>
<gene>
    <name evidence="13" type="ORF">ISP13_17445</name>
</gene>
<evidence type="ECO:0000256" key="11">
    <source>
        <dbReference type="SAM" id="SignalP"/>
    </source>
</evidence>
<organism evidence="13 14">
    <name type="scientific">Dyella lipolytica</name>
    <dbReference type="NCBI Taxonomy" id="1867835"/>
    <lineage>
        <taxon>Bacteria</taxon>
        <taxon>Pseudomonadati</taxon>
        <taxon>Pseudomonadota</taxon>
        <taxon>Gammaproteobacteria</taxon>
        <taxon>Lysobacterales</taxon>
        <taxon>Rhodanobacteraceae</taxon>
        <taxon>Dyella</taxon>
    </lineage>
</organism>
<dbReference type="InterPro" id="IPR023614">
    <property type="entry name" value="Porin_dom_sf"/>
</dbReference>
<evidence type="ECO:0000256" key="7">
    <source>
        <dbReference type="ARBA" id="ARBA00023065"/>
    </source>
</evidence>
<protein>
    <submittedName>
        <fullName evidence="13">Porin</fullName>
    </submittedName>
</protein>